<name>A0A381W693_9ZZZZ</name>
<evidence type="ECO:0000256" key="5">
    <source>
        <dbReference type="ARBA" id="ARBA00022842"/>
    </source>
</evidence>
<dbReference type="AlphaFoldDB" id="A0A381W693"/>
<proteinExistence type="predicted"/>
<gene>
    <name evidence="9" type="ORF">METZ01_LOCUS100933</name>
</gene>
<reference evidence="9" key="1">
    <citation type="submission" date="2018-05" db="EMBL/GenBank/DDBJ databases">
        <authorList>
            <person name="Lanie J.A."/>
            <person name="Ng W.-L."/>
            <person name="Kazmierczak K.M."/>
            <person name="Andrzejewski T.M."/>
            <person name="Davidsen T.M."/>
            <person name="Wayne K.J."/>
            <person name="Tettelin H."/>
            <person name="Glass J.I."/>
            <person name="Rusch D."/>
            <person name="Podicherti R."/>
            <person name="Tsui H.-C.T."/>
            <person name="Winkler M.E."/>
        </authorList>
    </citation>
    <scope>NUCLEOTIDE SEQUENCE</scope>
</reference>
<evidence type="ECO:0000256" key="2">
    <source>
        <dbReference type="ARBA" id="ARBA00022679"/>
    </source>
</evidence>
<evidence type="ECO:0000256" key="6">
    <source>
        <dbReference type="ARBA" id="ARBA00023134"/>
    </source>
</evidence>
<keyword evidence="6" id="KW-0342">GTP-binding</keyword>
<dbReference type="SUPFAM" id="SSF53448">
    <property type="entry name" value="Nucleotide-diphospho-sugar transferases"/>
    <property type="match status" value="1"/>
</dbReference>
<accession>A0A381W693</accession>
<keyword evidence="1" id="KW-0963">Cytoplasm</keyword>
<dbReference type="Gene3D" id="3.90.550.10">
    <property type="entry name" value="Spore Coat Polysaccharide Biosynthesis Protein SpsA, Chain A"/>
    <property type="match status" value="1"/>
</dbReference>
<dbReference type="Pfam" id="PF12804">
    <property type="entry name" value="NTP_transf_3"/>
    <property type="match status" value="1"/>
</dbReference>
<dbReference type="InterPro" id="IPR013482">
    <property type="entry name" value="Molybde_CF_guanTrfase"/>
</dbReference>
<evidence type="ECO:0000259" key="8">
    <source>
        <dbReference type="Pfam" id="PF12804"/>
    </source>
</evidence>
<keyword evidence="5" id="KW-0460">Magnesium</keyword>
<dbReference type="GO" id="GO:0016779">
    <property type="term" value="F:nucleotidyltransferase activity"/>
    <property type="evidence" value="ECO:0007669"/>
    <property type="project" value="UniProtKB-ARBA"/>
</dbReference>
<dbReference type="InterPro" id="IPR025877">
    <property type="entry name" value="MobA-like_NTP_Trfase"/>
</dbReference>
<organism evidence="9">
    <name type="scientific">marine metagenome</name>
    <dbReference type="NCBI Taxonomy" id="408172"/>
    <lineage>
        <taxon>unclassified sequences</taxon>
        <taxon>metagenomes</taxon>
        <taxon>ecological metagenomes</taxon>
    </lineage>
</organism>
<keyword evidence="4" id="KW-0547">Nucleotide-binding</keyword>
<keyword evidence="7" id="KW-0501">Molybdenum cofactor biosynthesis</keyword>
<dbReference type="CDD" id="cd02503">
    <property type="entry name" value="MobA"/>
    <property type="match status" value="1"/>
</dbReference>
<keyword evidence="3" id="KW-0479">Metal-binding</keyword>
<dbReference type="GO" id="GO:0046872">
    <property type="term" value="F:metal ion binding"/>
    <property type="evidence" value="ECO:0007669"/>
    <property type="project" value="UniProtKB-KW"/>
</dbReference>
<dbReference type="GO" id="GO:0005525">
    <property type="term" value="F:GTP binding"/>
    <property type="evidence" value="ECO:0007669"/>
    <property type="project" value="UniProtKB-KW"/>
</dbReference>
<dbReference type="InterPro" id="IPR029044">
    <property type="entry name" value="Nucleotide-diphossugar_trans"/>
</dbReference>
<protein>
    <recommendedName>
        <fullName evidence="8">MobA-like NTP transferase domain-containing protein</fullName>
    </recommendedName>
</protein>
<dbReference type="GO" id="GO:0006777">
    <property type="term" value="P:Mo-molybdopterin cofactor biosynthetic process"/>
    <property type="evidence" value="ECO:0007669"/>
    <property type="project" value="UniProtKB-KW"/>
</dbReference>
<dbReference type="PANTHER" id="PTHR19136:SF81">
    <property type="entry name" value="MOLYBDENUM COFACTOR GUANYLYLTRANSFERASE"/>
    <property type="match status" value="1"/>
</dbReference>
<keyword evidence="2" id="KW-0808">Transferase</keyword>
<evidence type="ECO:0000256" key="3">
    <source>
        <dbReference type="ARBA" id="ARBA00022723"/>
    </source>
</evidence>
<evidence type="ECO:0000256" key="4">
    <source>
        <dbReference type="ARBA" id="ARBA00022741"/>
    </source>
</evidence>
<sequence>MMTPLQGLILTGGQSKRMGQDKALMRSGSRTQLEQSYDLLQAQLSSVYVSVKQSQANDPVRSKYRLIIDAQNCSGPMAGILSAHKTHPDCAWLVIACDMPFLNSETLMQLINARDDAYDATVFSNPDDSLPEPLCAIYEPNVLMKVASDSSWLPSNSARDLLRQSRVKMIEAKNPSALENKNYSR</sequence>
<dbReference type="PANTHER" id="PTHR19136">
    <property type="entry name" value="MOLYBDENUM COFACTOR GUANYLYLTRANSFERASE"/>
    <property type="match status" value="1"/>
</dbReference>
<dbReference type="EMBL" id="UINC01010841">
    <property type="protein sequence ID" value="SVA48079.1"/>
    <property type="molecule type" value="Genomic_DNA"/>
</dbReference>
<feature type="domain" description="MobA-like NTP transferase" evidence="8">
    <location>
        <begin position="7"/>
        <end position="164"/>
    </location>
</feature>
<evidence type="ECO:0000313" key="9">
    <source>
        <dbReference type="EMBL" id="SVA48079.1"/>
    </source>
</evidence>
<evidence type="ECO:0000256" key="7">
    <source>
        <dbReference type="ARBA" id="ARBA00023150"/>
    </source>
</evidence>
<evidence type="ECO:0000256" key="1">
    <source>
        <dbReference type="ARBA" id="ARBA00022490"/>
    </source>
</evidence>